<dbReference type="PANTHER" id="PTHR41282:SF1">
    <property type="entry name" value="CONSERVED TRANSMEMBRANE PROTEIN-RELATED"/>
    <property type="match status" value="1"/>
</dbReference>
<dbReference type="PIRSF" id="PIRSF009160">
    <property type="entry name" value="UCP009160"/>
    <property type="match status" value="1"/>
</dbReference>
<feature type="transmembrane region" description="Helical" evidence="1">
    <location>
        <begin position="175"/>
        <end position="194"/>
    </location>
</feature>
<evidence type="ECO:0000313" key="3">
    <source>
        <dbReference type="Proteomes" id="UP000076023"/>
    </source>
</evidence>
<dbReference type="AlphaFoldDB" id="A0A146G4U4"/>
<dbReference type="STRING" id="690879.TSACC_21197"/>
<dbReference type="InParanoid" id="A0A146G4U4"/>
<name>A0A146G4U4_TERSA</name>
<gene>
    <name evidence="2" type="ORF">TSACC_21197</name>
</gene>
<feature type="transmembrane region" description="Helical" evidence="1">
    <location>
        <begin position="21"/>
        <end position="42"/>
    </location>
</feature>
<dbReference type="OrthoDB" id="116480at2"/>
<comment type="caution">
    <text evidence="2">The sequence shown here is derived from an EMBL/GenBank/DDBJ whole genome shotgun (WGS) entry which is preliminary data.</text>
</comment>
<keyword evidence="3" id="KW-1185">Reference proteome</keyword>
<dbReference type="Pfam" id="PF12811">
    <property type="entry name" value="BaxI_1"/>
    <property type="match status" value="1"/>
</dbReference>
<keyword evidence="1" id="KW-0812">Transmembrane</keyword>
<keyword evidence="1" id="KW-1133">Transmembrane helix</keyword>
<feature type="transmembrane region" description="Helical" evidence="1">
    <location>
        <begin position="54"/>
        <end position="75"/>
    </location>
</feature>
<protein>
    <recommendedName>
        <fullName evidence="4">Bax inhibitor-1/YccA family protein</fullName>
    </recommendedName>
</protein>
<feature type="transmembrane region" description="Helical" evidence="1">
    <location>
        <begin position="82"/>
        <end position="103"/>
    </location>
</feature>
<reference evidence="3" key="1">
    <citation type="journal article" date="2017" name="Genome Announc.">
        <title>Draft Genome Sequence of Terrimicrobium sacchariphilum NM-5T, a Facultative Anaerobic Soil Bacterium of the Class Spartobacteria.</title>
        <authorList>
            <person name="Qiu Y.L."/>
            <person name="Tourlousse D.M."/>
            <person name="Matsuura N."/>
            <person name="Ohashi A."/>
            <person name="Sekiguchi Y."/>
        </authorList>
    </citation>
    <scope>NUCLEOTIDE SEQUENCE [LARGE SCALE GENOMIC DNA]</scope>
    <source>
        <strain evidence="3">NM-5</strain>
    </source>
</reference>
<sequence length="240" mass="26188">MASGNPAFNEKTFQQISRSGGAAMTVTGTISKTAILLLLVILGTTFTWNLSGPLAMPLMFGGMIGGFIVSLVTIFKKEWAPVTAPIYAILQGLFLGGISAAYNAQFHGIVLQAVLLTFGVAAAILGLYQTRVIRVTQRLRSIIFAATAGIAIYYLIAMGMSFFGMQAPMIWDTGWLGIGFSVFVVILAAFNLLLDFDLIEQGVAYGAPRYMEWYCGFGIMVTLVWLYLEILRLLSKLQRR</sequence>
<dbReference type="EMBL" id="BDCO01000002">
    <property type="protein sequence ID" value="GAT32795.1"/>
    <property type="molecule type" value="Genomic_DNA"/>
</dbReference>
<accession>A0A146G4U4</accession>
<dbReference type="PANTHER" id="PTHR41282">
    <property type="entry name" value="CONSERVED TRANSMEMBRANE PROTEIN-RELATED"/>
    <property type="match status" value="1"/>
</dbReference>
<evidence type="ECO:0000313" key="2">
    <source>
        <dbReference type="EMBL" id="GAT32795.1"/>
    </source>
</evidence>
<dbReference type="InterPro" id="IPR010539">
    <property type="entry name" value="BaxI_1-like"/>
</dbReference>
<feature type="transmembrane region" description="Helical" evidence="1">
    <location>
        <begin position="214"/>
        <end position="234"/>
    </location>
</feature>
<dbReference type="Proteomes" id="UP000076023">
    <property type="component" value="Unassembled WGS sequence"/>
</dbReference>
<keyword evidence="1" id="KW-0472">Membrane</keyword>
<feature type="transmembrane region" description="Helical" evidence="1">
    <location>
        <begin position="142"/>
        <end position="163"/>
    </location>
</feature>
<dbReference type="RefSeq" id="WP_075078603.1">
    <property type="nucleotide sequence ID" value="NZ_BDCO01000002.1"/>
</dbReference>
<evidence type="ECO:0008006" key="4">
    <source>
        <dbReference type="Google" id="ProtNLM"/>
    </source>
</evidence>
<feature type="transmembrane region" description="Helical" evidence="1">
    <location>
        <begin position="109"/>
        <end position="130"/>
    </location>
</feature>
<evidence type="ECO:0000256" key="1">
    <source>
        <dbReference type="SAM" id="Phobius"/>
    </source>
</evidence>
<proteinExistence type="predicted"/>
<organism evidence="2 3">
    <name type="scientific">Terrimicrobium sacchariphilum</name>
    <dbReference type="NCBI Taxonomy" id="690879"/>
    <lineage>
        <taxon>Bacteria</taxon>
        <taxon>Pseudomonadati</taxon>
        <taxon>Verrucomicrobiota</taxon>
        <taxon>Terrimicrobiia</taxon>
        <taxon>Terrimicrobiales</taxon>
        <taxon>Terrimicrobiaceae</taxon>
        <taxon>Terrimicrobium</taxon>
    </lineage>
</organism>